<organism evidence="2 3">
    <name type="scientific">Mucor flavus</name>
    <dbReference type="NCBI Taxonomy" id="439312"/>
    <lineage>
        <taxon>Eukaryota</taxon>
        <taxon>Fungi</taxon>
        <taxon>Fungi incertae sedis</taxon>
        <taxon>Mucoromycota</taxon>
        <taxon>Mucoromycotina</taxon>
        <taxon>Mucoromycetes</taxon>
        <taxon>Mucorales</taxon>
        <taxon>Mucorineae</taxon>
        <taxon>Mucoraceae</taxon>
        <taxon>Mucor</taxon>
    </lineage>
</organism>
<evidence type="ECO:0000313" key="3">
    <source>
        <dbReference type="Proteomes" id="UP001473302"/>
    </source>
</evidence>
<comment type="caution">
    <text evidence="2">The sequence shown here is derived from an EMBL/GenBank/DDBJ whole genome shotgun (WGS) entry which is preliminary data.</text>
</comment>
<keyword evidence="3" id="KW-1185">Reference proteome</keyword>
<dbReference type="EMBL" id="BAABUK010000002">
    <property type="protein sequence ID" value="GAA5807021.1"/>
    <property type="molecule type" value="Genomic_DNA"/>
</dbReference>
<dbReference type="Proteomes" id="UP001473302">
    <property type="component" value="Unassembled WGS sequence"/>
</dbReference>
<reference evidence="2 3" key="1">
    <citation type="submission" date="2024-04" db="EMBL/GenBank/DDBJ databases">
        <title>genome sequences of Mucor flavus KT1a and Helicostylum pulchrum KT1b strains isolated from the surface of a dry-aged beef.</title>
        <authorList>
            <person name="Toyotome T."/>
            <person name="Hosono M."/>
            <person name="Torimaru M."/>
            <person name="Fukuda K."/>
            <person name="Mikami N."/>
        </authorList>
    </citation>
    <scope>NUCLEOTIDE SEQUENCE [LARGE SCALE GENOMIC DNA]</scope>
    <source>
        <strain evidence="2 3">KT1a</strain>
    </source>
</reference>
<feature type="compositionally biased region" description="Low complexity" evidence="1">
    <location>
        <begin position="155"/>
        <end position="166"/>
    </location>
</feature>
<name>A0ABP9YJI5_9FUNG</name>
<evidence type="ECO:0000256" key="1">
    <source>
        <dbReference type="SAM" id="MobiDB-lite"/>
    </source>
</evidence>
<gene>
    <name evidence="2" type="ORF">MFLAVUS_000370</name>
</gene>
<feature type="region of interest" description="Disordered" evidence="1">
    <location>
        <begin position="155"/>
        <end position="208"/>
    </location>
</feature>
<protein>
    <submittedName>
        <fullName evidence="2">Uncharacterized protein</fullName>
    </submittedName>
</protein>
<feature type="compositionally biased region" description="Basic and acidic residues" evidence="1">
    <location>
        <begin position="170"/>
        <end position="180"/>
    </location>
</feature>
<proteinExistence type="predicted"/>
<sequence length="208" mass="24364">MFLFNACILQSLENVNLLVEKGNLVGYGQIVSSACETVATAYSNFYVENFENYIGNYFIYKLKVEYDVMYNYMLDEALTKVARSDMPEDFLDQNTLNLAVNLQVYIDSTIQPIRNRLPQLPVDRITITANPFTVLNVMAFILDFYEQEMIQVRQQQQQQQQQQQPEEQPEEHQPEEHQPEEQQQPEGHRLWQQNQKRHQPLLNGALSS</sequence>
<evidence type="ECO:0000313" key="2">
    <source>
        <dbReference type="EMBL" id="GAA5807021.1"/>
    </source>
</evidence>
<accession>A0ABP9YJI5</accession>